<evidence type="ECO:0000313" key="9">
    <source>
        <dbReference type="EMBL" id="PYH97945.1"/>
    </source>
</evidence>
<dbReference type="PANTHER" id="PTHR45898:SF4">
    <property type="entry name" value="TARGET OF MYB PROTEIN 1"/>
    <property type="match status" value="1"/>
</dbReference>
<feature type="compositionally biased region" description="Low complexity" evidence="6">
    <location>
        <begin position="7"/>
        <end position="23"/>
    </location>
</feature>
<dbReference type="GO" id="GO:0035091">
    <property type="term" value="F:phosphatidylinositol binding"/>
    <property type="evidence" value="ECO:0007669"/>
    <property type="project" value="InterPro"/>
</dbReference>
<dbReference type="GO" id="GO:0043328">
    <property type="term" value="P:protein transport to vacuole involved in ubiquitin-dependent protein catabolic process via the multivesicular body sorting pathway"/>
    <property type="evidence" value="ECO:0007669"/>
    <property type="project" value="InterPro"/>
</dbReference>
<dbReference type="SUPFAM" id="SSF89009">
    <property type="entry name" value="GAT-like domain"/>
    <property type="match status" value="1"/>
</dbReference>
<dbReference type="Gene3D" id="1.20.58.160">
    <property type="match status" value="1"/>
</dbReference>
<reference evidence="9 10" key="1">
    <citation type="submission" date="2018-02" db="EMBL/GenBank/DDBJ databases">
        <title>The genomes of Aspergillus section Nigri reveals drivers in fungal speciation.</title>
        <authorList>
            <consortium name="DOE Joint Genome Institute"/>
            <person name="Vesth T.C."/>
            <person name="Nybo J."/>
            <person name="Theobald S."/>
            <person name="Brandl J."/>
            <person name="Frisvad J.C."/>
            <person name="Nielsen K.F."/>
            <person name="Lyhne E.K."/>
            <person name="Kogle M.E."/>
            <person name="Kuo A."/>
            <person name="Riley R."/>
            <person name="Clum A."/>
            <person name="Nolan M."/>
            <person name="Lipzen A."/>
            <person name="Salamov A."/>
            <person name="Henrissat B."/>
            <person name="Wiebenga A."/>
            <person name="De vries R.P."/>
            <person name="Grigoriev I.V."/>
            <person name="Mortensen U.H."/>
            <person name="Andersen M.R."/>
            <person name="Baker S.E."/>
        </authorList>
    </citation>
    <scope>NUCLEOTIDE SEQUENCE [LARGE SCALE GENOMIC DNA]</scope>
    <source>
        <strain evidence="9 10">CBS 707.79</strain>
    </source>
</reference>
<dbReference type="Proteomes" id="UP000247810">
    <property type="component" value="Unassembled WGS sequence"/>
</dbReference>
<feature type="compositionally biased region" description="Low complexity" evidence="6">
    <location>
        <begin position="375"/>
        <end position="388"/>
    </location>
</feature>
<dbReference type="CDD" id="cd21383">
    <property type="entry name" value="GAT_GGA_Tom1-like"/>
    <property type="match status" value="1"/>
</dbReference>
<sequence length="426" mass="46198">MKRIFTSLSRRSSPTRDSPSYPDDSPEGVILREVTAFCESGGPHGNEFVHLPGIVESAESSPNAAKEAAQRIRKLLSDPAKTPNNVQYNAIMLIRILIDNPGHTFSRNIDAKFVATLKDLFRLSRDGSVRNFLRETLDSLEAERSWDEDLTLLLQMWSKEKGKVNVRTNTGPGLTQPMVQPYRSAAPNYFGGGANQSASLPAPAELSARISEAKTSAKLLIQFVQSTPSSELLENELIKEFSDRCRSASRAVQNYIHATNPGPDEDTLVTLIETNDELSVALSKHQHALLSARRAQSQSASQSPASSSQASGSGAVQAPVPPPVPPRDTQTPLISSGASASTSPTPPPLPRSYSSNGAGRYEYRSEDFQVQNPFADTTTTPGPSFTTAAPPPTHVEPSRVEGASSDWWAEGQQQQQQQQRPAQNLI</sequence>
<proteinExistence type="predicted"/>
<keyword evidence="3" id="KW-0813">Transport</keyword>
<dbReference type="PROSITE" id="PS50909">
    <property type="entry name" value="GAT"/>
    <property type="match status" value="1"/>
</dbReference>
<dbReference type="VEuPathDB" id="FungiDB:BO71DRAFT_96189"/>
<evidence type="ECO:0008006" key="11">
    <source>
        <dbReference type="Google" id="ProtNLM"/>
    </source>
</evidence>
<feature type="domain" description="GAT" evidence="8">
    <location>
        <begin position="201"/>
        <end position="290"/>
    </location>
</feature>
<evidence type="ECO:0000259" key="7">
    <source>
        <dbReference type="PROSITE" id="PS50179"/>
    </source>
</evidence>
<dbReference type="InterPro" id="IPR002014">
    <property type="entry name" value="VHS_dom"/>
</dbReference>
<evidence type="ECO:0000256" key="5">
    <source>
        <dbReference type="ARBA" id="ARBA00023136"/>
    </source>
</evidence>
<accession>A0A319DK70</accession>
<dbReference type="STRING" id="1448320.A0A319DK70"/>
<dbReference type="InterPro" id="IPR044836">
    <property type="entry name" value="TOL_plant"/>
</dbReference>
<gene>
    <name evidence="9" type="ORF">BO71DRAFT_96189</name>
</gene>
<protein>
    <recommendedName>
        <fullName evidence="11">GAT domain-containing protein</fullName>
    </recommendedName>
</protein>
<dbReference type="SUPFAM" id="SSF48464">
    <property type="entry name" value="ENTH/VHS domain"/>
    <property type="match status" value="1"/>
</dbReference>
<keyword evidence="4" id="KW-0653">Protein transport</keyword>
<dbReference type="InterPro" id="IPR004152">
    <property type="entry name" value="GAT_dom"/>
</dbReference>
<dbReference type="GO" id="GO:0043130">
    <property type="term" value="F:ubiquitin binding"/>
    <property type="evidence" value="ECO:0007669"/>
    <property type="project" value="InterPro"/>
</dbReference>
<feature type="domain" description="VHS" evidence="7">
    <location>
        <begin position="54"/>
        <end position="158"/>
    </location>
</feature>
<dbReference type="Pfam" id="PF03127">
    <property type="entry name" value="GAT"/>
    <property type="match status" value="1"/>
</dbReference>
<evidence type="ECO:0000256" key="1">
    <source>
        <dbReference type="ARBA" id="ARBA00004170"/>
    </source>
</evidence>
<comment type="subcellular location">
    <subcellularLocation>
        <location evidence="1">Membrane</location>
        <topology evidence="1">Peripheral membrane protein</topology>
    </subcellularLocation>
</comment>
<dbReference type="PANTHER" id="PTHR45898">
    <property type="entry name" value="TOM1-LIKE PROTEIN"/>
    <property type="match status" value="1"/>
</dbReference>
<name>A0A319DK70_9EURO</name>
<dbReference type="OrthoDB" id="5393057at2759"/>
<evidence type="ECO:0000256" key="2">
    <source>
        <dbReference type="ARBA" id="ARBA00011446"/>
    </source>
</evidence>
<keyword evidence="10" id="KW-1185">Reference proteome</keyword>
<dbReference type="Gene3D" id="1.25.40.90">
    <property type="match status" value="1"/>
</dbReference>
<evidence type="ECO:0000256" key="3">
    <source>
        <dbReference type="ARBA" id="ARBA00022448"/>
    </source>
</evidence>
<dbReference type="PROSITE" id="PS50179">
    <property type="entry name" value="VHS"/>
    <property type="match status" value="1"/>
</dbReference>
<evidence type="ECO:0000256" key="6">
    <source>
        <dbReference type="SAM" id="MobiDB-lite"/>
    </source>
</evidence>
<dbReference type="InterPro" id="IPR008942">
    <property type="entry name" value="ENTH_VHS"/>
</dbReference>
<dbReference type="InterPro" id="IPR038425">
    <property type="entry name" value="GAT_sf"/>
</dbReference>
<feature type="compositionally biased region" description="Low complexity" evidence="6">
    <location>
        <begin position="332"/>
        <end position="343"/>
    </location>
</feature>
<dbReference type="AlphaFoldDB" id="A0A319DK70"/>
<keyword evidence="5" id="KW-0472">Membrane</keyword>
<dbReference type="GO" id="GO:0016020">
    <property type="term" value="C:membrane"/>
    <property type="evidence" value="ECO:0007669"/>
    <property type="project" value="UniProtKB-SubCell"/>
</dbReference>
<dbReference type="GO" id="GO:0005737">
    <property type="term" value="C:cytoplasm"/>
    <property type="evidence" value="ECO:0007669"/>
    <property type="project" value="UniProtKB-ARBA"/>
</dbReference>
<comment type="subunit">
    <text evidence="2">Component of the ESCRT-0 complex composed of HSE1 and VPS27.</text>
</comment>
<feature type="region of interest" description="Disordered" evidence="6">
    <location>
        <begin position="291"/>
        <end position="426"/>
    </location>
</feature>
<feature type="compositionally biased region" description="Low complexity" evidence="6">
    <location>
        <begin position="291"/>
        <end position="318"/>
    </location>
</feature>
<evidence type="ECO:0000259" key="8">
    <source>
        <dbReference type="PROSITE" id="PS50909"/>
    </source>
</evidence>
<organism evidence="9 10">
    <name type="scientific">Aspergillus ellipticus CBS 707.79</name>
    <dbReference type="NCBI Taxonomy" id="1448320"/>
    <lineage>
        <taxon>Eukaryota</taxon>
        <taxon>Fungi</taxon>
        <taxon>Dikarya</taxon>
        <taxon>Ascomycota</taxon>
        <taxon>Pezizomycotina</taxon>
        <taxon>Eurotiomycetes</taxon>
        <taxon>Eurotiomycetidae</taxon>
        <taxon>Eurotiales</taxon>
        <taxon>Aspergillaceae</taxon>
        <taxon>Aspergillus</taxon>
        <taxon>Aspergillus subgen. Circumdati</taxon>
    </lineage>
</organism>
<feature type="region of interest" description="Disordered" evidence="6">
    <location>
        <begin position="1"/>
        <end position="27"/>
    </location>
</feature>
<dbReference type="EMBL" id="KZ825817">
    <property type="protein sequence ID" value="PYH97945.1"/>
    <property type="molecule type" value="Genomic_DNA"/>
</dbReference>
<evidence type="ECO:0000256" key="4">
    <source>
        <dbReference type="ARBA" id="ARBA00022927"/>
    </source>
</evidence>
<evidence type="ECO:0000313" key="10">
    <source>
        <dbReference type="Proteomes" id="UP000247810"/>
    </source>
</evidence>